<dbReference type="Proteomes" id="UP000276133">
    <property type="component" value="Unassembled WGS sequence"/>
</dbReference>
<dbReference type="AlphaFoldDB" id="A0A3M7QJT6"/>
<gene>
    <name evidence="1" type="ORF">BpHYR1_049428</name>
</gene>
<sequence length="86" mass="10477">MRYNKLKTYEKSKLIYFFQNTKFEVMIRINIKQQNFDKRDALKLMESTFLRERFDKNVVFLNSMKICFFYLNVQVGLGFENDLLAV</sequence>
<protein>
    <submittedName>
        <fullName evidence="1">Uncharacterized protein</fullName>
    </submittedName>
</protein>
<organism evidence="1 2">
    <name type="scientific">Brachionus plicatilis</name>
    <name type="common">Marine rotifer</name>
    <name type="synonym">Brachionus muelleri</name>
    <dbReference type="NCBI Taxonomy" id="10195"/>
    <lineage>
        <taxon>Eukaryota</taxon>
        <taxon>Metazoa</taxon>
        <taxon>Spiralia</taxon>
        <taxon>Gnathifera</taxon>
        <taxon>Rotifera</taxon>
        <taxon>Eurotatoria</taxon>
        <taxon>Monogononta</taxon>
        <taxon>Pseudotrocha</taxon>
        <taxon>Ploima</taxon>
        <taxon>Brachionidae</taxon>
        <taxon>Brachionus</taxon>
    </lineage>
</organism>
<evidence type="ECO:0000313" key="1">
    <source>
        <dbReference type="EMBL" id="RNA11218.1"/>
    </source>
</evidence>
<evidence type="ECO:0000313" key="2">
    <source>
        <dbReference type="Proteomes" id="UP000276133"/>
    </source>
</evidence>
<name>A0A3M7QJT6_BRAPC</name>
<proteinExistence type="predicted"/>
<dbReference type="EMBL" id="REGN01006015">
    <property type="protein sequence ID" value="RNA11218.1"/>
    <property type="molecule type" value="Genomic_DNA"/>
</dbReference>
<keyword evidence="2" id="KW-1185">Reference proteome</keyword>
<accession>A0A3M7QJT6</accession>
<comment type="caution">
    <text evidence="1">The sequence shown here is derived from an EMBL/GenBank/DDBJ whole genome shotgun (WGS) entry which is preliminary data.</text>
</comment>
<reference evidence="1 2" key="1">
    <citation type="journal article" date="2018" name="Sci. Rep.">
        <title>Genomic signatures of local adaptation to the degree of environmental predictability in rotifers.</title>
        <authorList>
            <person name="Franch-Gras L."/>
            <person name="Hahn C."/>
            <person name="Garcia-Roger E.M."/>
            <person name="Carmona M.J."/>
            <person name="Serra M."/>
            <person name="Gomez A."/>
        </authorList>
    </citation>
    <scope>NUCLEOTIDE SEQUENCE [LARGE SCALE GENOMIC DNA]</scope>
    <source>
        <strain evidence="1">HYR1</strain>
    </source>
</reference>